<gene>
    <name evidence="2" type="ORF">GP486_006098</name>
</gene>
<accession>A0A9P8L7Z6</accession>
<evidence type="ECO:0000259" key="1">
    <source>
        <dbReference type="Pfam" id="PF13679"/>
    </source>
</evidence>
<dbReference type="Proteomes" id="UP000750711">
    <property type="component" value="Unassembled WGS sequence"/>
</dbReference>
<feature type="domain" description="Methyltransferase" evidence="1">
    <location>
        <begin position="162"/>
        <end position="454"/>
    </location>
</feature>
<dbReference type="PANTHER" id="PTHR12496:SF0">
    <property type="entry name" value="METHYLTRANSFERASE DOMAIN-CONTAINING PROTEIN"/>
    <property type="match status" value="1"/>
</dbReference>
<comment type="caution">
    <text evidence="2">The sequence shown here is derived from an EMBL/GenBank/DDBJ whole genome shotgun (WGS) entry which is preliminary data.</text>
</comment>
<evidence type="ECO:0000313" key="2">
    <source>
        <dbReference type="EMBL" id="KAH0555957.1"/>
    </source>
</evidence>
<dbReference type="AlphaFoldDB" id="A0A9P8L7Z6"/>
<name>A0A9P8L7Z6_9PEZI</name>
<evidence type="ECO:0000313" key="3">
    <source>
        <dbReference type="Proteomes" id="UP000750711"/>
    </source>
</evidence>
<protein>
    <recommendedName>
        <fullName evidence="1">Methyltransferase domain-containing protein</fullName>
    </recommendedName>
</protein>
<proteinExistence type="predicted"/>
<sequence length="700" mass="77263">MTPLSPLPYSGYFSDSETYVESLLDFAASSDIFQILCGGVHILDFFTREPDLYASVLPRSWREWFQEWDVEDVLDLLMREDLDQFATLPQDIAAEGQQNQELSLTEVSWRGGRSPPTSLLRYIRDIRKHLLRRDFQIPATSGPECSMQGNLTRKIAVGMKPKKIHEVLNFSRYVDKLASEISRDAPSEITHLVDFGSGQNYLGRALASHPYHRHIVAVESKRHNIEGAKSMDVTARLAEKEKLMRHKREYRKYRSRKDLSDSGGEALDGCSTTLGDFPEQPDAKAATGAMARSSFREAEIIHLNHEGKGSIQYIEHMIDGGDLSPVAQQIEGISRVADHRNTAGPAEGRTLVGCDGLNSSDNDQGLEKHLSPGGDVCRDEPLDDPKAVNGGSRTIPHQQCHADIPATPSPPQSLMIISLHSCGNLVHHALRSLILTPSVTAVAVVGCCYNLMTERLGPPTYKLPTLRPRPNPRVVATSAACDPAGFPMSERLSTYSHKHGQGIRLNITARMMAVQAPQNWTPADSADFFTRHFFRALLQRIFLDRGVVSAPSAPGDIVGGSPANPDAMGTEPIIIGSLRKACYSSFPSYVRGAVAKLSANDPVRGPVIASLMSGLTDDDIAAYHARYLPRKRDLSVVWSLMAFSAGVVEAIIVLDRWLFLKEQQHVVKDAWVETVFDYRQSPRNFVVVGIKERKAAALAL</sequence>
<dbReference type="PANTHER" id="PTHR12496">
    <property type="entry name" value="CGI-41 METHYLTRANSFERASE"/>
    <property type="match status" value="1"/>
</dbReference>
<reference evidence="2" key="1">
    <citation type="submission" date="2021-03" db="EMBL/GenBank/DDBJ databases">
        <title>Comparative genomics and phylogenomic investigation of the class Geoglossomycetes provide insights into ecological specialization and systematics.</title>
        <authorList>
            <person name="Melie T."/>
            <person name="Pirro S."/>
            <person name="Miller A.N."/>
            <person name="Quandt A."/>
        </authorList>
    </citation>
    <scope>NUCLEOTIDE SEQUENCE</scope>
    <source>
        <strain evidence="2">CAQ_001_2017</strain>
    </source>
</reference>
<dbReference type="InterPro" id="IPR052220">
    <property type="entry name" value="METTL25"/>
</dbReference>
<dbReference type="InterPro" id="IPR025714">
    <property type="entry name" value="Methyltranfer_dom"/>
</dbReference>
<organism evidence="2 3">
    <name type="scientific">Trichoglossum hirsutum</name>
    <dbReference type="NCBI Taxonomy" id="265104"/>
    <lineage>
        <taxon>Eukaryota</taxon>
        <taxon>Fungi</taxon>
        <taxon>Dikarya</taxon>
        <taxon>Ascomycota</taxon>
        <taxon>Pezizomycotina</taxon>
        <taxon>Geoglossomycetes</taxon>
        <taxon>Geoglossales</taxon>
        <taxon>Geoglossaceae</taxon>
        <taxon>Trichoglossum</taxon>
    </lineage>
</organism>
<dbReference type="Pfam" id="PF13679">
    <property type="entry name" value="Methyltransf_32"/>
    <property type="match status" value="1"/>
</dbReference>
<keyword evidence="3" id="KW-1185">Reference proteome</keyword>
<dbReference type="EMBL" id="JAGHQM010001285">
    <property type="protein sequence ID" value="KAH0555957.1"/>
    <property type="molecule type" value="Genomic_DNA"/>
</dbReference>